<keyword evidence="3" id="KW-1185">Reference proteome</keyword>
<evidence type="ECO:0000256" key="1">
    <source>
        <dbReference type="SAM" id="SignalP"/>
    </source>
</evidence>
<evidence type="ECO:0000313" key="2">
    <source>
        <dbReference type="EMBL" id="MXP14389.1"/>
    </source>
</evidence>
<evidence type="ECO:0000313" key="3">
    <source>
        <dbReference type="Proteomes" id="UP000473531"/>
    </source>
</evidence>
<feature type="chain" id="PRO_5026948043" evidence="1">
    <location>
        <begin position="23"/>
        <end position="185"/>
    </location>
</feature>
<dbReference type="RefSeq" id="WP_160600550.1">
    <property type="nucleotide sequence ID" value="NZ_WTYU01000001.1"/>
</dbReference>
<comment type="caution">
    <text evidence="2">The sequence shown here is derived from an EMBL/GenBank/DDBJ whole genome shotgun (WGS) entry which is preliminary data.</text>
</comment>
<sequence>MSSLSVFLAPLALLISASVADAPGSDAPHLVPRADIAETQTDGAAPGWLMLDALEAAAINQQVRIERRLVVRISPRAPIVRQNMAADILTAPVPARTVERKFGKCVPVNGIAGVQPTRDNRLMLFMRDQRVITARLEKSCRANDFYSGFYVERSKDGLLCIDRDKLHSRTGANCEVNRMRQVVSE</sequence>
<name>A0A6L7GEK8_9SPHN</name>
<dbReference type="Proteomes" id="UP000473531">
    <property type="component" value="Unassembled WGS sequence"/>
</dbReference>
<proteinExistence type="predicted"/>
<keyword evidence="1" id="KW-0732">Signal</keyword>
<protein>
    <submittedName>
        <fullName evidence="2">Uncharacterized protein</fullName>
    </submittedName>
</protein>
<reference evidence="2 3" key="1">
    <citation type="submission" date="2019-12" db="EMBL/GenBank/DDBJ databases">
        <title>Genomic-based taxomic classification of the family Erythrobacteraceae.</title>
        <authorList>
            <person name="Xu L."/>
        </authorList>
    </citation>
    <scope>NUCLEOTIDE SEQUENCE [LARGE SCALE GENOMIC DNA]</scope>
    <source>
        <strain evidence="2 3">KCTC 52259</strain>
    </source>
</reference>
<feature type="signal peptide" evidence="1">
    <location>
        <begin position="1"/>
        <end position="22"/>
    </location>
</feature>
<dbReference type="OrthoDB" id="7596012at2"/>
<accession>A0A6L7GEK8</accession>
<dbReference type="EMBL" id="WTYU01000001">
    <property type="protein sequence ID" value="MXP14389.1"/>
    <property type="molecule type" value="Genomic_DNA"/>
</dbReference>
<gene>
    <name evidence="2" type="ORF">GRI44_06445</name>
</gene>
<organism evidence="2 3">
    <name type="scientific">Allopontixanthobacter confluentis</name>
    <dbReference type="NCBI Taxonomy" id="1849021"/>
    <lineage>
        <taxon>Bacteria</taxon>
        <taxon>Pseudomonadati</taxon>
        <taxon>Pseudomonadota</taxon>
        <taxon>Alphaproteobacteria</taxon>
        <taxon>Sphingomonadales</taxon>
        <taxon>Erythrobacteraceae</taxon>
        <taxon>Allopontixanthobacter</taxon>
    </lineage>
</organism>
<dbReference type="AlphaFoldDB" id="A0A6L7GEK8"/>